<keyword evidence="12" id="KW-0539">Nucleus</keyword>
<comment type="subcellular location">
    <subcellularLocation>
        <location evidence="1">Nucleus membrane</location>
        <topology evidence="1">Multi-pass membrane protein</topology>
    </subcellularLocation>
    <subcellularLocation>
        <location evidence="2">Nucleus</location>
        <location evidence="2">Nuclear pore complex</location>
    </subcellularLocation>
</comment>
<evidence type="ECO:0000256" key="13">
    <source>
        <dbReference type="SAM" id="MobiDB-lite"/>
    </source>
</evidence>
<keyword evidence="9" id="KW-0811">Translocation</keyword>
<evidence type="ECO:0000256" key="8">
    <source>
        <dbReference type="ARBA" id="ARBA00022989"/>
    </source>
</evidence>
<feature type="transmembrane region" description="Helical" evidence="14">
    <location>
        <begin position="124"/>
        <end position="144"/>
    </location>
</feature>
<keyword evidence="6" id="KW-0509">mRNA transport</keyword>
<reference evidence="15 16" key="1">
    <citation type="submission" date="2023-08" db="EMBL/GenBank/DDBJ databases">
        <title>Black Yeasts Isolated from many extreme environments.</title>
        <authorList>
            <person name="Coleine C."/>
            <person name="Stajich J.E."/>
            <person name="Selbmann L."/>
        </authorList>
    </citation>
    <scope>NUCLEOTIDE SEQUENCE [LARGE SCALE GENOMIC DNA]</scope>
    <source>
        <strain evidence="15 16">CCFEE 5885</strain>
    </source>
</reference>
<keyword evidence="7" id="KW-0653">Protein transport</keyword>
<dbReference type="InterPro" id="IPR019049">
    <property type="entry name" value="Nucleoporin_prot_Ndc1/Nup"/>
</dbReference>
<keyword evidence="4" id="KW-0813">Transport</keyword>
<evidence type="ECO:0000256" key="5">
    <source>
        <dbReference type="ARBA" id="ARBA00022692"/>
    </source>
</evidence>
<organism evidence="15 16">
    <name type="scientific">Lithohypha guttulata</name>
    <dbReference type="NCBI Taxonomy" id="1690604"/>
    <lineage>
        <taxon>Eukaryota</taxon>
        <taxon>Fungi</taxon>
        <taxon>Dikarya</taxon>
        <taxon>Ascomycota</taxon>
        <taxon>Pezizomycotina</taxon>
        <taxon>Eurotiomycetes</taxon>
        <taxon>Chaetothyriomycetidae</taxon>
        <taxon>Chaetothyriales</taxon>
        <taxon>Trichomeriaceae</taxon>
        <taxon>Lithohypha</taxon>
    </lineage>
</organism>
<feature type="transmembrane region" description="Helical" evidence="14">
    <location>
        <begin position="236"/>
        <end position="258"/>
    </location>
</feature>
<evidence type="ECO:0000256" key="11">
    <source>
        <dbReference type="ARBA" id="ARBA00023136"/>
    </source>
</evidence>
<dbReference type="PANTHER" id="PTHR13269:SF6">
    <property type="entry name" value="NUCLEOPORIN NDC1"/>
    <property type="match status" value="1"/>
</dbReference>
<evidence type="ECO:0000256" key="14">
    <source>
        <dbReference type="SAM" id="Phobius"/>
    </source>
</evidence>
<accession>A0ABR0K3K1</accession>
<evidence type="ECO:0000256" key="4">
    <source>
        <dbReference type="ARBA" id="ARBA00022448"/>
    </source>
</evidence>
<evidence type="ECO:0000313" key="16">
    <source>
        <dbReference type="Proteomes" id="UP001345013"/>
    </source>
</evidence>
<gene>
    <name evidence="15" type="ORF">LTR24_007296</name>
</gene>
<evidence type="ECO:0000313" key="15">
    <source>
        <dbReference type="EMBL" id="KAK5085030.1"/>
    </source>
</evidence>
<keyword evidence="8 14" id="KW-1133">Transmembrane helix</keyword>
<dbReference type="EMBL" id="JAVRRG010000107">
    <property type="protein sequence ID" value="KAK5085030.1"/>
    <property type="molecule type" value="Genomic_DNA"/>
</dbReference>
<keyword evidence="11 14" id="KW-0472">Membrane</keyword>
<keyword evidence="5 14" id="KW-0812">Transmembrane</keyword>
<protein>
    <recommendedName>
        <fullName evidence="17">Nuclear envelope protein</fullName>
    </recommendedName>
</protein>
<evidence type="ECO:0000256" key="1">
    <source>
        <dbReference type="ARBA" id="ARBA00004232"/>
    </source>
</evidence>
<keyword evidence="16" id="KW-1185">Reference proteome</keyword>
<feature type="compositionally biased region" description="Basic and acidic residues" evidence="13">
    <location>
        <begin position="660"/>
        <end position="674"/>
    </location>
</feature>
<evidence type="ECO:0000256" key="12">
    <source>
        <dbReference type="ARBA" id="ARBA00023242"/>
    </source>
</evidence>
<proteinExistence type="inferred from homology"/>
<sequence>MPSSMPVAPKPRPYRRFLTSALHTRFVHAAGLALIWNLAVAGFASDWCSESQEQERWQRAHTDEATASLTSFLSIPSFFWAFFPLGPAGVKAGLFTLSSLFIFMLQIATFQIGKRCTPSNWTSIRTVLLSYSTYTTLLWYMASAWWFCEVFIFTSPTSAALAWTINGGYGAPDKLNERPIYLRYFFLQLGAMQAGLHILNDSSSLSWPVKKPERPRGEPEEGAKGKMMVVKMLGTLLGLVQPAATLSATASLTAPFLYTAFVRRSLWSWHIWCAKVFANIARSESEPPDGFYIGSIMGRAFIFGLLLALTWQLNIVLFQTFMLKEPTKDGKLLSSPSKDPNGTLLHGLNAKRELVKTFAFWELEIIARTDADRRKHIFADFERPNQAPIFSQMLNAALGVLKSIDSRMKTLDPPPKAPPSTNGVQTDNAQHHLPRLLPNAVPAKSQIYQPMNPAAGDSRAGRLVNYASHEAKLIGSSQNPWSPPLHKTKQLAIEYSSPTIKDLQSRAEAAQQSPLGRYLLTTPVRLIKSAVLGTPNSNPGLTISAVNSMTVMLVASLTEDTFGKAVHGVPLLVQALTTTIFATEGFVHKHTNGGFVSSSDANRLEEVVAIHEQLQTSLRELLSAFQIFLSDVGLSIRDLNDGRKAAETRELFRVIPPAEAHSDSPRGPHDRPIRESGASGKKPEMQEVNEEQQRREKEKQQQDQQARRRRSQQAYEDTDIDRNRPGRLFSQLDRGSSYQASMRERRKSIGKGDVQDSNPLAAGSRRTNGSAGMSENPFRARDFSSLPAGGLQKRRVAKVQ</sequence>
<evidence type="ECO:0000256" key="6">
    <source>
        <dbReference type="ARBA" id="ARBA00022816"/>
    </source>
</evidence>
<dbReference type="Pfam" id="PF09531">
    <property type="entry name" value="Ndc1_Nup"/>
    <property type="match status" value="1"/>
</dbReference>
<evidence type="ECO:0008006" key="17">
    <source>
        <dbReference type="Google" id="ProtNLM"/>
    </source>
</evidence>
<feature type="transmembrane region" description="Helical" evidence="14">
    <location>
        <begin position="92"/>
        <end position="112"/>
    </location>
</feature>
<name>A0ABR0K3K1_9EURO</name>
<dbReference type="Proteomes" id="UP001345013">
    <property type="component" value="Unassembled WGS sequence"/>
</dbReference>
<comment type="caution">
    <text evidence="15">The sequence shown here is derived from an EMBL/GenBank/DDBJ whole genome shotgun (WGS) entry which is preliminary data.</text>
</comment>
<evidence type="ECO:0000256" key="7">
    <source>
        <dbReference type="ARBA" id="ARBA00022927"/>
    </source>
</evidence>
<evidence type="ECO:0000256" key="3">
    <source>
        <dbReference type="ARBA" id="ARBA00005760"/>
    </source>
</evidence>
<dbReference type="PANTHER" id="PTHR13269">
    <property type="entry name" value="NUCLEOPORIN NDC1"/>
    <property type="match status" value="1"/>
</dbReference>
<comment type="similarity">
    <text evidence="3">Belongs to the NDC1 family.</text>
</comment>
<feature type="compositionally biased region" description="Basic and acidic residues" evidence="13">
    <location>
        <begin position="681"/>
        <end position="701"/>
    </location>
</feature>
<keyword evidence="10" id="KW-0906">Nuclear pore complex</keyword>
<feature type="region of interest" description="Disordered" evidence="13">
    <location>
        <begin position="654"/>
        <end position="800"/>
    </location>
</feature>
<feature type="transmembrane region" description="Helical" evidence="14">
    <location>
        <begin position="300"/>
        <end position="322"/>
    </location>
</feature>
<evidence type="ECO:0000256" key="10">
    <source>
        <dbReference type="ARBA" id="ARBA00023132"/>
    </source>
</evidence>
<feature type="transmembrane region" description="Helical" evidence="14">
    <location>
        <begin position="26"/>
        <end position="44"/>
    </location>
</feature>
<evidence type="ECO:0000256" key="2">
    <source>
        <dbReference type="ARBA" id="ARBA00004567"/>
    </source>
</evidence>
<evidence type="ECO:0000256" key="9">
    <source>
        <dbReference type="ARBA" id="ARBA00023010"/>
    </source>
</evidence>